<evidence type="ECO:0000256" key="1">
    <source>
        <dbReference type="SAM" id="Phobius"/>
    </source>
</evidence>
<proteinExistence type="predicted"/>
<dbReference type="Proteomes" id="UP000228945">
    <property type="component" value="Chromosome"/>
</dbReference>
<evidence type="ECO:0000313" key="3">
    <source>
        <dbReference type="Proteomes" id="UP000228945"/>
    </source>
</evidence>
<reference evidence="2 3" key="1">
    <citation type="submission" date="2017-10" db="EMBL/GenBank/DDBJ databases">
        <title>Genome sequence of Caulobacter mirabilis FWC38.</title>
        <authorList>
            <person name="Fiebig A."/>
            <person name="Crosson S."/>
        </authorList>
    </citation>
    <scope>NUCLEOTIDE SEQUENCE [LARGE SCALE GENOMIC DNA]</scope>
    <source>
        <strain evidence="2 3">FWC 38</strain>
    </source>
</reference>
<dbReference type="KEGG" id="cmb:CSW64_15265"/>
<accession>A0A2D2B457</accession>
<name>A0A2D2B457_9CAUL</name>
<feature type="transmembrane region" description="Helical" evidence="1">
    <location>
        <begin position="78"/>
        <end position="99"/>
    </location>
</feature>
<keyword evidence="1" id="KW-0812">Transmembrane</keyword>
<organism evidence="2 3">
    <name type="scientific">Caulobacter mirabilis</name>
    <dbReference type="NCBI Taxonomy" id="69666"/>
    <lineage>
        <taxon>Bacteria</taxon>
        <taxon>Pseudomonadati</taxon>
        <taxon>Pseudomonadota</taxon>
        <taxon>Alphaproteobacteria</taxon>
        <taxon>Caulobacterales</taxon>
        <taxon>Caulobacteraceae</taxon>
        <taxon>Caulobacter</taxon>
    </lineage>
</organism>
<keyword evidence="1" id="KW-1133">Transmembrane helix</keyword>
<sequence length="133" mass="15069">MQAYRSPAAKRYLRRFLPTIFAYVLIILGVSWAFEHFHPTGPLAWALAVLPAIPILAMIAIMGLYLKDEGDEFQRNILVEAMIWGVGLTLTVMTVWGFLELYAAAPKLPSFFAFPIFCVGMGLAQPFVRRRYQ</sequence>
<feature type="transmembrane region" description="Helical" evidence="1">
    <location>
        <begin position="111"/>
        <end position="128"/>
    </location>
</feature>
<keyword evidence="1" id="KW-0472">Membrane</keyword>
<dbReference type="RefSeq" id="WP_099624287.1">
    <property type="nucleotide sequence ID" value="NZ_CP024201.1"/>
</dbReference>
<dbReference type="EMBL" id="CP024201">
    <property type="protein sequence ID" value="ATQ45050.1"/>
    <property type="molecule type" value="Genomic_DNA"/>
</dbReference>
<evidence type="ECO:0000313" key="2">
    <source>
        <dbReference type="EMBL" id="ATQ45050.1"/>
    </source>
</evidence>
<keyword evidence="3" id="KW-1185">Reference proteome</keyword>
<feature type="transmembrane region" description="Helical" evidence="1">
    <location>
        <begin position="45"/>
        <end position="66"/>
    </location>
</feature>
<gene>
    <name evidence="2" type="ORF">CSW64_15265</name>
</gene>
<dbReference type="OrthoDB" id="119964at2"/>
<feature type="transmembrane region" description="Helical" evidence="1">
    <location>
        <begin position="12"/>
        <end position="33"/>
    </location>
</feature>
<protein>
    <submittedName>
        <fullName evidence="2">Uncharacterized protein</fullName>
    </submittedName>
</protein>
<dbReference type="AlphaFoldDB" id="A0A2D2B457"/>